<dbReference type="PANTHER" id="PTHR43280">
    <property type="entry name" value="ARAC-FAMILY TRANSCRIPTIONAL REGULATOR"/>
    <property type="match status" value="1"/>
</dbReference>
<name>A0A173MFC4_9BACT</name>
<keyword evidence="3" id="KW-0804">Transcription</keyword>
<dbReference type="EMBL" id="FTOR01000006">
    <property type="protein sequence ID" value="SIT25692.1"/>
    <property type="molecule type" value="Genomic_DNA"/>
</dbReference>
<dbReference type="InterPro" id="IPR018060">
    <property type="entry name" value="HTH_AraC"/>
</dbReference>
<dbReference type="Proteomes" id="UP000186917">
    <property type="component" value="Unassembled WGS sequence"/>
</dbReference>
<keyword evidence="1" id="KW-0805">Transcription regulation</keyword>
<dbReference type="GO" id="GO:0003700">
    <property type="term" value="F:DNA-binding transcription factor activity"/>
    <property type="evidence" value="ECO:0007669"/>
    <property type="project" value="InterPro"/>
</dbReference>
<dbReference type="KEGG" id="fln:FLA_2309"/>
<organism evidence="5 6">
    <name type="scientific">Filimonas lacunae</name>
    <dbReference type="NCBI Taxonomy" id="477680"/>
    <lineage>
        <taxon>Bacteria</taxon>
        <taxon>Pseudomonadati</taxon>
        <taxon>Bacteroidota</taxon>
        <taxon>Chitinophagia</taxon>
        <taxon>Chitinophagales</taxon>
        <taxon>Chitinophagaceae</taxon>
        <taxon>Filimonas</taxon>
    </lineage>
</organism>
<evidence type="ECO:0000256" key="1">
    <source>
        <dbReference type="ARBA" id="ARBA00023015"/>
    </source>
</evidence>
<dbReference type="Gene3D" id="1.10.10.60">
    <property type="entry name" value="Homeodomain-like"/>
    <property type="match status" value="1"/>
</dbReference>
<reference evidence="6" key="1">
    <citation type="submission" date="2017-01" db="EMBL/GenBank/DDBJ databases">
        <authorList>
            <person name="Varghese N."/>
            <person name="Submissions S."/>
        </authorList>
    </citation>
    <scope>NUCLEOTIDE SEQUENCE [LARGE SCALE GENOMIC DNA]</scope>
    <source>
        <strain evidence="6">DSM 21054</strain>
    </source>
</reference>
<evidence type="ECO:0000313" key="6">
    <source>
        <dbReference type="Proteomes" id="UP000186917"/>
    </source>
</evidence>
<evidence type="ECO:0000256" key="3">
    <source>
        <dbReference type="ARBA" id="ARBA00023163"/>
    </source>
</evidence>
<dbReference type="STRING" id="477680.SAMN05421788_106359"/>
<dbReference type="SMART" id="SM00342">
    <property type="entry name" value="HTH_ARAC"/>
    <property type="match status" value="1"/>
</dbReference>
<accession>A0A173MFC4</accession>
<dbReference type="OrthoDB" id="629929at2"/>
<keyword evidence="2" id="KW-0238">DNA-binding</keyword>
<evidence type="ECO:0000256" key="2">
    <source>
        <dbReference type="ARBA" id="ARBA00023125"/>
    </source>
</evidence>
<keyword evidence="6" id="KW-1185">Reference proteome</keyword>
<protein>
    <submittedName>
        <fullName evidence="5">Transcriptional regulator, AraC family</fullName>
    </submittedName>
</protein>
<evidence type="ECO:0000313" key="5">
    <source>
        <dbReference type="EMBL" id="SIT25692.1"/>
    </source>
</evidence>
<dbReference type="InterPro" id="IPR009057">
    <property type="entry name" value="Homeodomain-like_sf"/>
</dbReference>
<proteinExistence type="predicted"/>
<feature type="domain" description="HTH araC/xylS-type" evidence="4">
    <location>
        <begin position="175"/>
        <end position="284"/>
    </location>
</feature>
<dbReference type="RefSeq" id="WP_076380543.1">
    <property type="nucleotide sequence ID" value="NZ_AP017422.1"/>
</dbReference>
<dbReference type="PANTHER" id="PTHR43280:SF32">
    <property type="entry name" value="TRANSCRIPTIONAL REGULATORY PROTEIN"/>
    <property type="match status" value="1"/>
</dbReference>
<dbReference type="SUPFAM" id="SSF46689">
    <property type="entry name" value="Homeodomain-like"/>
    <property type="match status" value="1"/>
</dbReference>
<dbReference type="Pfam" id="PF12833">
    <property type="entry name" value="HTH_18"/>
    <property type="match status" value="1"/>
</dbReference>
<evidence type="ECO:0000259" key="4">
    <source>
        <dbReference type="PROSITE" id="PS01124"/>
    </source>
</evidence>
<dbReference type="PROSITE" id="PS01124">
    <property type="entry name" value="HTH_ARAC_FAMILY_2"/>
    <property type="match status" value="1"/>
</dbReference>
<gene>
    <name evidence="5" type="ORF">SAMN05421788_106359</name>
</gene>
<dbReference type="GO" id="GO:0043565">
    <property type="term" value="F:sequence-specific DNA binding"/>
    <property type="evidence" value="ECO:0007669"/>
    <property type="project" value="InterPro"/>
</dbReference>
<dbReference type="AlphaFoldDB" id="A0A173MFC4"/>
<sequence length="284" mass="32875">MKPSVVHEEYISKKHGFSLNCSEKTGNVFTAYSRKDFYKVCFYHGECQIDYADRGFRLTGKNLFFGTPHIPYAWNDIHKVRGISVLFTEEFLKTNNHSESLQQSPLFKIGGTPIFPLNDKQAEVIVDIFEKMLRANSTDYIYIHELIRNYINLLIHEALQMQPSENYVKVSNGSSRVTSLFLELLERQFPIESQANPLKLRNAHDFASSLSIHVNHLNRSVKEVTGKPTSAHITDRIITEAKSLLKHTNWGIAEIAYSLGFEYPTYFNNYFKRYTDRTPTAYRD</sequence>